<dbReference type="Gene3D" id="3.30.70.1440">
    <property type="entry name" value="Multidrug efflux transporter AcrB pore domain"/>
    <property type="match status" value="1"/>
</dbReference>
<dbReference type="Gene3D" id="3.30.70.1430">
    <property type="entry name" value="Multidrug efflux transporter AcrB pore domain"/>
    <property type="match status" value="1"/>
</dbReference>
<dbReference type="InterPro" id="IPR001036">
    <property type="entry name" value="Acrflvin-R"/>
</dbReference>
<dbReference type="GO" id="GO:0042910">
    <property type="term" value="F:xenobiotic transmembrane transporter activity"/>
    <property type="evidence" value="ECO:0007669"/>
    <property type="project" value="TreeGrafter"/>
</dbReference>
<organism evidence="1">
    <name type="scientific">human gut metagenome</name>
    <dbReference type="NCBI Taxonomy" id="408170"/>
    <lineage>
        <taxon>unclassified sequences</taxon>
        <taxon>metagenomes</taxon>
        <taxon>organismal metagenomes</taxon>
    </lineage>
</organism>
<dbReference type="GO" id="GO:0005886">
    <property type="term" value="C:plasma membrane"/>
    <property type="evidence" value="ECO:0007669"/>
    <property type="project" value="TreeGrafter"/>
</dbReference>
<dbReference type="Gene3D" id="1.20.1640.10">
    <property type="entry name" value="Multidrug efflux transporter AcrB transmembrane domain"/>
    <property type="match status" value="1"/>
</dbReference>
<protein>
    <submittedName>
        <fullName evidence="1">Acriflavin resistance protein</fullName>
    </submittedName>
</protein>
<gene>
    <name evidence="1" type="ORF">LEA_19355</name>
</gene>
<reference evidence="1" key="1">
    <citation type="journal article" date="2013" name="Environ. Microbiol.">
        <title>Microbiota from the distal guts of lean and obese adolescents exhibit partial functional redundancy besides clear differences in community structure.</title>
        <authorList>
            <person name="Ferrer M."/>
            <person name="Ruiz A."/>
            <person name="Lanza F."/>
            <person name="Haange S.B."/>
            <person name="Oberbach A."/>
            <person name="Till H."/>
            <person name="Bargiela R."/>
            <person name="Campoy C."/>
            <person name="Segura M.T."/>
            <person name="Richter M."/>
            <person name="von Bergen M."/>
            <person name="Seifert J."/>
            <person name="Suarez A."/>
        </authorList>
    </citation>
    <scope>NUCLEOTIDE SEQUENCE</scope>
</reference>
<feature type="non-terminal residue" evidence="1">
    <location>
        <position position="185"/>
    </location>
</feature>
<comment type="caution">
    <text evidence="1">The sequence shown here is derived from an EMBL/GenBank/DDBJ whole genome shotgun (WGS) entry which is preliminary data.</text>
</comment>
<dbReference type="PANTHER" id="PTHR32063">
    <property type="match status" value="1"/>
</dbReference>
<dbReference type="Pfam" id="PF00873">
    <property type="entry name" value="ACR_tran"/>
    <property type="match status" value="1"/>
</dbReference>
<dbReference type="InterPro" id="IPR027463">
    <property type="entry name" value="AcrB_DN_DC_subdom"/>
</dbReference>
<evidence type="ECO:0000313" key="1">
    <source>
        <dbReference type="EMBL" id="EKC47473.1"/>
    </source>
</evidence>
<dbReference type="EMBL" id="AJWY01013307">
    <property type="protein sequence ID" value="EKC47473.1"/>
    <property type="molecule type" value="Genomic_DNA"/>
</dbReference>
<dbReference type="PANTHER" id="PTHR32063:SF0">
    <property type="entry name" value="SWARMING MOTILITY PROTEIN SWRC"/>
    <property type="match status" value="1"/>
</dbReference>
<dbReference type="AlphaFoldDB" id="K1RQ24"/>
<sequence>MVSVLSLGINLLLLPFVGTEFTPTYDSGEFTVNVKAPIGSSLQKTVELATPMQEYISQLPEVKIVALNIGNGRNPVNQGSLDIRLKPSDERDRSMQQIMDELRAKFGNTEGLKVSVVSNQGGGRGDSRPVQIGLRGNNIKELKKYALDLADKLKTVPGATDVDISDSEEEPEVIVRLDHAKASQL</sequence>
<accession>K1RQ24</accession>
<proteinExistence type="predicted"/>
<dbReference type="Gene3D" id="3.30.2090.10">
    <property type="entry name" value="Multidrug efflux transporter AcrB TolC docking domain, DN and DC subdomains"/>
    <property type="match status" value="1"/>
</dbReference>
<dbReference type="SUPFAM" id="SSF82693">
    <property type="entry name" value="Multidrug efflux transporter AcrB pore domain, PN1, PN2, PC1 and PC2 subdomains"/>
    <property type="match status" value="1"/>
</dbReference>
<name>K1RQ24_9ZZZZ</name>